<dbReference type="GeneID" id="100904605"/>
<dbReference type="Pfam" id="PF19037">
    <property type="entry name" value="Fuz_longin_2"/>
    <property type="match status" value="1"/>
</dbReference>
<dbReference type="PRINTS" id="PR01546">
    <property type="entry name" value="YEAST73DUF"/>
</dbReference>
<evidence type="ECO:0000259" key="5">
    <source>
        <dbReference type="Pfam" id="PF19038"/>
    </source>
</evidence>
<comment type="function">
    <text evidence="2">Plays an important role in membrane trafficking through the secretory apparatus.</text>
</comment>
<dbReference type="PANTHER" id="PTHR13027:SF7">
    <property type="entry name" value="VACUOLAR FUSION PROTEIN MON1 HOMOLOG"/>
    <property type="match status" value="1"/>
</dbReference>
<protein>
    <recommendedName>
        <fullName evidence="2">Vacuolar fusion protein MON1 homolog</fullName>
    </recommendedName>
</protein>
<dbReference type="Proteomes" id="UP000694867">
    <property type="component" value="Unplaced"/>
</dbReference>
<dbReference type="InterPro" id="IPR004353">
    <property type="entry name" value="Mon1"/>
</dbReference>
<accession>A0AAJ7L333</accession>
<dbReference type="GO" id="GO:0016192">
    <property type="term" value="P:vesicle-mediated transport"/>
    <property type="evidence" value="ECO:0007669"/>
    <property type="project" value="InterPro"/>
</dbReference>
<evidence type="ECO:0000259" key="3">
    <source>
        <dbReference type="Pfam" id="PF19036"/>
    </source>
</evidence>
<evidence type="ECO:0000313" key="6">
    <source>
        <dbReference type="Proteomes" id="UP000694867"/>
    </source>
</evidence>
<dbReference type="RefSeq" id="XP_018494285.2">
    <property type="nucleotide sequence ID" value="XM_018638769.2"/>
</dbReference>
<proteinExistence type="inferred from homology"/>
<dbReference type="GO" id="GO:0035658">
    <property type="term" value="C:Mon1-Ccz1 complex"/>
    <property type="evidence" value="ECO:0007669"/>
    <property type="project" value="TreeGrafter"/>
</dbReference>
<dbReference type="AlphaFoldDB" id="A0AAJ7L333"/>
<dbReference type="Pfam" id="PF19036">
    <property type="entry name" value="Fuz_longin_1"/>
    <property type="match status" value="1"/>
</dbReference>
<evidence type="ECO:0000256" key="2">
    <source>
        <dbReference type="RuleBase" id="RU367048"/>
    </source>
</evidence>
<evidence type="ECO:0000313" key="7">
    <source>
        <dbReference type="RefSeq" id="XP_018494285.2"/>
    </source>
</evidence>
<sequence>MDTDDNEVQDLELEPGGALESMIIPISEEGLLEHEGVESPRLAFKEGFDERLPSTVRENTRFCNGDSSKESSCEVHEEESREPIDLTAYRKHIFVFSEAGKPIYSRHGDEDLLASTMGIMQALSSCIQNRNQDQIRFMKAGKHRFVYLLRLPLVLVGVSSDPFLSFQQLQNHLLYMYNEIVCVLTHTVLTNVFEKRSNFDLRRILGGSEKQFDALADRMDVDPSFLLGAVRCLPLAASVRDQITQAIVQSCNKVKDLVFAILVADNHLVTMGRMKRYQLHPVDLHLIFNLVQSSQNLKDAETWFPICLPKFNAAAFLHAHVSYLDEECVSCLLLISAQRDQFFELQECRAKIVERMTKNKLFPVIAQSVKMAGYSARETGIFDLRHFIYKAKSSAQLSSPRYETVYLQEDSQRRLIGLYHLLHARMFNSGRPLKILYCAGERETQLGWHMVGFELYATFEPLISKEGAVKAMNKLLYWIKKEEDRLFIMNSATF</sequence>
<feature type="domain" description="FUZ/MON1/HPS1 first Longin" evidence="3">
    <location>
        <begin position="91"/>
        <end position="215"/>
    </location>
</feature>
<feature type="domain" description="FUZ/MON1/HPS1 second Longin" evidence="4">
    <location>
        <begin position="255"/>
        <end position="353"/>
    </location>
</feature>
<keyword evidence="6" id="KW-1185">Reference proteome</keyword>
<dbReference type="InterPro" id="IPR043970">
    <property type="entry name" value="FUZ/MON1/HPS1_longin_3"/>
</dbReference>
<evidence type="ECO:0000259" key="4">
    <source>
        <dbReference type="Pfam" id="PF19037"/>
    </source>
</evidence>
<dbReference type="KEGG" id="goe:100904605"/>
<dbReference type="CTD" id="33689"/>
<gene>
    <name evidence="7" type="primary">LOC100904605</name>
</gene>
<dbReference type="InterPro" id="IPR043971">
    <property type="entry name" value="FUZ/MON1/HPS1_longin_2"/>
</dbReference>
<dbReference type="PANTHER" id="PTHR13027">
    <property type="entry name" value="SAND PROTEIN-RELATED"/>
    <property type="match status" value="1"/>
</dbReference>
<dbReference type="InterPro" id="IPR043972">
    <property type="entry name" value="FUZ/MON1/HPS1_longin_1"/>
</dbReference>
<organism evidence="6 7">
    <name type="scientific">Galendromus occidentalis</name>
    <name type="common">western predatory mite</name>
    <dbReference type="NCBI Taxonomy" id="34638"/>
    <lineage>
        <taxon>Eukaryota</taxon>
        <taxon>Metazoa</taxon>
        <taxon>Ecdysozoa</taxon>
        <taxon>Arthropoda</taxon>
        <taxon>Chelicerata</taxon>
        <taxon>Arachnida</taxon>
        <taxon>Acari</taxon>
        <taxon>Parasitiformes</taxon>
        <taxon>Mesostigmata</taxon>
        <taxon>Gamasina</taxon>
        <taxon>Phytoseioidea</taxon>
        <taxon>Phytoseiidae</taxon>
        <taxon>Typhlodrominae</taxon>
        <taxon>Galendromus</taxon>
    </lineage>
</organism>
<name>A0AAJ7L333_9ACAR</name>
<dbReference type="GO" id="GO:0006623">
    <property type="term" value="P:protein targeting to vacuole"/>
    <property type="evidence" value="ECO:0007669"/>
    <property type="project" value="UniProtKB-UniRule"/>
</dbReference>
<reference evidence="7" key="1">
    <citation type="submission" date="2025-08" db="UniProtKB">
        <authorList>
            <consortium name="RefSeq"/>
        </authorList>
    </citation>
    <scope>IDENTIFICATION</scope>
</reference>
<feature type="domain" description="FUZ/MON1/HPS1 third Longin" evidence="5">
    <location>
        <begin position="383"/>
        <end position="483"/>
    </location>
</feature>
<dbReference type="Pfam" id="PF19038">
    <property type="entry name" value="Fuz_longin_3"/>
    <property type="match status" value="1"/>
</dbReference>
<comment type="similarity">
    <text evidence="1 2">Belongs to the MON1/SAND family.</text>
</comment>
<evidence type="ECO:0000256" key="1">
    <source>
        <dbReference type="ARBA" id="ARBA00008968"/>
    </source>
</evidence>